<dbReference type="PANTHER" id="PTHR46224:SF37">
    <property type="entry name" value="OS12G0600100 PROTEIN"/>
    <property type="match status" value="1"/>
</dbReference>
<dbReference type="PANTHER" id="PTHR46224">
    <property type="entry name" value="ANKYRIN REPEAT FAMILY PROTEIN"/>
    <property type="match status" value="1"/>
</dbReference>
<evidence type="ECO:0000313" key="2">
    <source>
        <dbReference type="EMBL" id="KAG2630535.1"/>
    </source>
</evidence>
<dbReference type="EMBL" id="CM029041">
    <property type="protein sequence ID" value="KAG2630535.1"/>
    <property type="molecule type" value="Genomic_DNA"/>
</dbReference>
<organism evidence="2 3">
    <name type="scientific">Panicum virgatum</name>
    <name type="common">Blackwell switchgrass</name>
    <dbReference type="NCBI Taxonomy" id="38727"/>
    <lineage>
        <taxon>Eukaryota</taxon>
        <taxon>Viridiplantae</taxon>
        <taxon>Streptophyta</taxon>
        <taxon>Embryophyta</taxon>
        <taxon>Tracheophyta</taxon>
        <taxon>Spermatophyta</taxon>
        <taxon>Magnoliopsida</taxon>
        <taxon>Liliopsida</taxon>
        <taxon>Poales</taxon>
        <taxon>Poaceae</taxon>
        <taxon>PACMAD clade</taxon>
        <taxon>Panicoideae</taxon>
        <taxon>Panicodae</taxon>
        <taxon>Paniceae</taxon>
        <taxon>Panicinae</taxon>
        <taxon>Panicum</taxon>
        <taxon>Panicum sect. Hiantes</taxon>
    </lineage>
</organism>
<accession>A0A8T0V852</accession>
<sequence>MKLLVQAGADVNFISSSGPSILMEAVDDGLTDIVKFLLEAGADPNIADEDGKLPIMCAGWETPNHVCSSSWAS</sequence>
<dbReference type="SUPFAM" id="SSF48403">
    <property type="entry name" value="Ankyrin repeat"/>
    <property type="match status" value="1"/>
</dbReference>
<protein>
    <submittedName>
        <fullName evidence="2">Uncharacterized protein</fullName>
    </submittedName>
</protein>
<dbReference type="Pfam" id="PF12796">
    <property type="entry name" value="Ank_2"/>
    <property type="match status" value="1"/>
</dbReference>
<dbReference type="PROSITE" id="PS50297">
    <property type="entry name" value="ANK_REP_REGION"/>
    <property type="match status" value="1"/>
</dbReference>
<comment type="caution">
    <text evidence="2">The sequence shown here is derived from an EMBL/GenBank/DDBJ whole genome shotgun (WGS) entry which is preliminary data.</text>
</comment>
<dbReference type="InterPro" id="IPR002110">
    <property type="entry name" value="Ankyrin_rpt"/>
</dbReference>
<evidence type="ECO:0000256" key="1">
    <source>
        <dbReference type="PROSITE-ProRule" id="PRU00023"/>
    </source>
</evidence>
<dbReference type="SMART" id="SM00248">
    <property type="entry name" value="ANK"/>
    <property type="match status" value="1"/>
</dbReference>
<keyword evidence="3" id="KW-1185">Reference proteome</keyword>
<dbReference type="PROSITE" id="PS50088">
    <property type="entry name" value="ANK_REPEAT"/>
    <property type="match status" value="1"/>
</dbReference>
<feature type="repeat" description="ANK" evidence="1">
    <location>
        <begin position="17"/>
        <end position="49"/>
    </location>
</feature>
<dbReference type="InterPro" id="IPR051616">
    <property type="entry name" value="Cul2-RING_E3_ligase_SR"/>
</dbReference>
<proteinExistence type="predicted"/>
<dbReference type="InterPro" id="IPR036770">
    <property type="entry name" value="Ankyrin_rpt-contain_sf"/>
</dbReference>
<dbReference type="Gene3D" id="1.25.40.20">
    <property type="entry name" value="Ankyrin repeat-containing domain"/>
    <property type="match status" value="1"/>
</dbReference>
<dbReference type="Proteomes" id="UP000823388">
    <property type="component" value="Chromosome 3K"/>
</dbReference>
<name>A0A8T0V852_PANVG</name>
<dbReference type="AlphaFoldDB" id="A0A8T0V852"/>
<gene>
    <name evidence="2" type="ORF">PVAP13_3KG531240</name>
</gene>
<reference evidence="2" key="1">
    <citation type="submission" date="2020-05" db="EMBL/GenBank/DDBJ databases">
        <title>WGS assembly of Panicum virgatum.</title>
        <authorList>
            <person name="Lovell J.T."/>
            <person name="Jenkins J."/>
            <person name="Shu S."/>
            <person name="Juenger T.E."/>
            <person name="Schmutz J."/>
        </authorList>
    </citation>
    <scope>NUCLEOTIDE SEQUENCE</scope>
    <source>
        <strain evidence="2">AP13</strain>
    </source>
</reference>
<evidence type="ECO:0000313" key="3">
    <source>
        <dbReference type="Proteomes" id="UP000823388"/>
    </source>
</evidence>
<keyword evidence="1" id="KW-0040">ANK repeat</keyword>